<dbReference type="InterPro" id="IPR017871">
    <property type="entry name" value="ABC_transporter-like_CS"/>
</dbReference>
<dbReference type="PANTHER" id="PTHR42764:SF2">
    <property type="entry name" value="ABC TRANSPORTER, ATP-BINDING PROTEIN"/>
    <property type="match status" value="1"/>
</dbReference>
<gene>
    <name evidence="4" type="ORF">A3207_08040</name>
</gene>
<name>A0A8J8TDF5_9ARCH</name>
<accession>A0A8J8TDF5</accession>
<dbReference type="Proteomes" id="UP000752814">
    <property type="component" value="Unassembled WGS sequence"/>
</dbReference>
<evidence type="ECO:0000313" key="4">
    <source>
        <dbReference type="EMBL" id="TQS82051.1"/>
    </source>
</evidence>
<dbReference type="PROSITE" id="PS50893">
    <property type="entry name" value="ABC_TRANSPORTER_2"/>
    <property type="match status" value="2"/>
</dbReference>
<proteinExistence type="predicted"/>
<dbReference type="GO" id="GO:0005524">
    <property type="term" value="F:ATP binding"/>
    <property type="evidence" value="ECO:0007669"/>
    <property type="project" value="UniProtKB-KW"/>
</dbReference>
<dbReference type="NCBIfam" id="TIGR03269">
    <property type="entry name" value="met_CoM_red_A2"/>
    <property type="match status" value="1"/>
</dbReference>
<feature type="domain" description="ABC transporter" evidence="3">
    <location>
        <begin position="8"/>
        <end position="275"/>
    </location>
</feature>
<dbReference type="PANTHER" id="PTHR42764">
    <property type="entry name" value="PHOSPHONATES UTILIZATION ATP-BINDING PROTEIN PHNK-RELATED"/>
    <property type="match status" value="1"/>
</dbReference>
<dbReference type="InterPro" id="IPR003439">
    <property type="entry name" value="ABC_transporter-like_ATP-bd"/>
</dbReference>
<dbReference type="RefSeq" id="WP_400195513.1">
    <property type="nucleotide sequence ID" value="NZ_CAYAYE010000033.1"/>
</dbReference>
<sequence length="539" mass="59559">MSDSHVFITLKDISKSFNGSYVLKNISEEISTGEVFGLIGRSGAGKSVLINMLRGTPEYHPDSGNVVYHVDYCEKCGWVELPGTGKCTICGGSVEHRDIDFWNTDDLDPIKKQLRSRIAIMLQRTFSLFGDMTVIENVFEALPQDMDENLKVDKALKLLKSVRLDHRITHIARDLSGGEKQRCVLARQLAKDPILFLADEPTGTLDPSTADMVHKVLTDAVKDTGMTMVVTSHWPKAIEVLSDRAMWLDHGEVKMEGSPKEVSAEFMRGHEMHEESHVQVGQPLIKINDVKRYYYSYTRGVVKAVDGVSLEVNEKEIVGLVGLSGAGKTTLSKMICGLREPSEGKVEVRIGDDWVNMAEPGPTGKGRATQYIGILHQEFSLYPFDTILQNLTVCIGIKLPAELAKMKAIQVLLGSGFDRADVEKILYAYPDNLSVGEKQRVALAQVLIREPSLVILDEPTGTMDPITKNSVAKSVLTARKELGETFLIVSHDMDFVMNCCDRAAIMKDGKIVAMGAPSDIVEYLEEIELKENENGGAEN</sequence>
<dbReference type="InterPro" id="IPR017669">
    <property type="entry name" value="Me_Coenz_M_Rdtase_A2"/>
</dbReference>
<dbReference type="Pfam" id="PF00005">
    <property type="entry name" value="ABC_tran"/>
    <property type="match status" value="2"/>
</dbReference>
<reference evidence="4" key="1">
    <citation type="submission" date="2016-03" db="EMBL/GenBank/DDBJ databases">
        <authorList>
            <person name="Borrel G."/>
            <person name="Mccann A."/>
            <person name="O'Toole P.W."/>
        </authorList>
    </citation>
    <scope>NUCLEOTIDE SEQUENCE</scope>
    <source>
        <strain evidence="4">183</strain>
    </source>
</reference>
<dbReference type="GO" id="GO:0016887">
    <property type="term" value="F:ATP hydrolysis activity"/>
    <property type="evidence" value="ECO:0007669"/>
    <property type="project" value="InterPro"/>
</dbReference>
<dbReference type="PROSITE" id="PS00211">
    <property type="entry name" value="ABC_TRANSPORTER_1"/>
    <property type="match status" value="1"/>
</dbReference>
<dbReference type="InterPro" id="IPR027417">
    <property type="entry name" value="P-loop_NTPase"/>
</dbReference>
<dbReference type="GO" id="GO:0019700">
    <property type="term" value="P:organic phosphonate catabolic process"/>
    <property type="evidence" value="ECO:0007669"/>
    <property type="project" value="TreeGrafter"/>
</dbReference>
<dbReference type="Gene3D" id="3.40.50.300">
    <property type="entry name" value="P-loop containing nucleotide triphosphate hydrolases"/>
    <property type="match status" value="2"/>
</dbReference>
<evidence type="ECO:0000313" key="5">
    <source>
        <dbReference type="Proteomes" id="UP000752814"/>
    </source>
</evidence>
<keyword evidence="2" id="KW-0067">ATP-binding</keyword>
<dbReference type="AlphaFoldDB" id="A0A8J8TDF5"/>
<organism evidence="4 5">
    <name type="scientific">Candidatus Methanomassiliicoccus intestinalis</name>
    <dbReference type="NCBI Taxonomy" id="1406512"/>
    <lineage>
        <taxon>Archaea</taxon>
        <taxon>Methanobacteriati</taxon>
        <taxon>Thermoplasmatota</taxon>
        <taxon>Thermoplasmata</taxon>
        <taxon>Methanomassiliicoccales</taxon>
        <taxon>Methanomassiliicoccaceae</taxon>
        <taxon>Methanomassiliicoccus</taxon>
    </lineage>
</organism>
<dbReference type="EMBL" id="LVVT01000018">
    <property type="protein sequence ID" value="TQS82051.1"/>
    <property type="molecule type" value="Genomic_DNA"/>
</dbReference>
<dbReference type="SMART" id="SM00382">
    <property type="entry name" value="AAA"/>
    <property type="match status" value="2"/>
</dbReference>
<dbReference type="SUPFAM" id="SSF52540">
    <property type="entry name" value="P-loop containing nucleoside triphosphate hydrolases"/>
    <property type="match status" value="2"/>
</dbReference>
<evidence type="ECO:0000256" key="2">
    <source>
        <dbReference type="ARBA" id="ARBA00022840"/>
    </source>
</evidence>
<keyword evidence="1" id="KW-0547">Nucleotide-binding</keyword>
<protein>
    <submittedName>
        <fullName evidence="4">Methyl coenzyme M reductase system component A2</fullName>
    </submittedName>
</protein>
<dbReference type="InterPro" id="IPR003593">
    <property type="entry name" value="AAA+_ATPase"/>
</dbReference>
<evidence type="ECO:0000256" key="1">
    <source>
        <dbReference type="ARBA" id="ARBA00022741"/>
    </source>
</evidence>
<comment type="caution">
    <text evidence="4">The sequence shown here is derived from an EMBL/GenBank/DDBJ whole genome shotgun (WGS) entry which is preliminary data.</text>
</comment>
<feature type="domain" description="ABC transporter" evidence="3">
    <location>
        <begin position="285"/>
        <end position="533"/>
    </location>
</feature>
<evidence type="ECO:0000259" key="3">
    <source>
        <dbReference type="PROSITE" id="PS50893"/>
    </source>
</evidence>